<dbReference type="OrthoDB" id="338143at2"/>
<evidence type="ECO:0000313" key="5">
    <source>
        <dbReference type="Proteomes" id="UP000005143"/>
    </source>
</evidence>
<dbReference type="Proteomes" id="UP000005143">
    <property type="component" value="Unassembled WGS sequence"/>
</dbReference>
<dbReference type="RefSeq" id="WP_007574982.1">
    <property type="nucleotide sequence ID" value="NZ_AGUD01000198.1"/>
</dbReference>
<organism evidence="4 5">
    <name type="scientific">Patulibacter medicamentivorans</name>
    <dbReference type="NCBI Taxonomy" id="1097667"/>
    <lineage>
        <taxon>Bacteria</taxon>
        <taxon>Bacillati</taxon>
        <taxon>Actinomycetota</taxon>
        <taxon>Thermoleophilia</taxon>
        <taxon>Solirubrobacterales</taxon>
        <taxon>Patulibacteraceae</taxon>
        <taxon>Patulibacter</taxon>
    </lineage>
</organism>
<comment type="caution">
    <text evidence="4">The sequence shown here is derived from an EMBL/GenBank/DDBJ whole genome shotgun (WGS) entry which is preliminary data.</text>
</comment>
<evidence type="ECO:0000259" key="3">
    <source>
        <dbReference type="Pfam" id="PF02470"/>
    </source>
</evidence>
<dbReference type="Pfam" id="PF02470">
    <property type="entry name" value="MlaD"/>
    <property type="match status" value="1"/>
</dbReference>
<keyword evidence="5" id="KW-1185">Reference proteome</keyword>
<keyword evidence="2" id="KW-1133">Transmembrane helix</keyword>
<evidence type="ECO:0000313" key="4">
    <source>
        <dbReference type="EMBL" id="EHN10871.1"/>
    </source>
</evidence>
<reference evidence="4 5" key="1">
    <citation type="journal article" date="2013" name="Biodegradation">
        <title>Quantitative proteomic analysis of ibuprofen-degrading Patulibacter sp. strain I11.</title>
        <authorList>
            <person name="Almeida B."/>
            <person name="Kjeldal H."/>
            <person name="Lolas I."/>
            <person name="Knudsen A.D."/>
            <person name="Carvalho G."/>
            <person name="Nielsen K.L."/>
            <person name="Barreto Crespo M.T."/>
            <person name="Stensballe A."/>
            <person name="Nielsen J.L."/>
        </authorList>
    </citation>
    <scope>NUCLEOTIDE SEQUENCE [LARGE SCALE GENOMIC DNA]</scope>
    <source>
        <strain evidence="4 5">I11</strain>
    </source>
</reference>
<dbReference type="PANTHER" id="PTHR33371">
    <property type="entry name" value="INTERMEMBRANE PHOSPHOLIPID TRANSPORT SYSTEM BINDING PROTEIN MLAD-RELATED"/>
    <property type="match status" value="1"/>
</dbReference>
<dbReference type="PANTHER" id="PTHR33371:SF16">
    <property type="entry name" value="MCE-FAMILY PROTEIN MCE3F"/>
    <property type="match status" value="1"/>
</dbReference>
<gene>
    <name evidence="4" type="ORF">PAI11_22630</name>
</gene>
<accession>H0E613</accession>
<keyword evidence="2" id="KW-0472">Membrane</keyword>
<protein>
    <submittedName>
        <fullName evidence="4">MCE family protein</fullName>
    </submittedName>
</protein>
<evidence type="ECO:0000256" key="2">
    <source>
        <dbReference type="SAM" id="Phobius"/>
    </source>
</evidence>
<feature type="region of interest" description="Disordered" evidence="1">
    <location>
        <begin position="432"/>
        <end position="463"/>
    </location>
</feature>
<sequence length="476" mass="50575">MKRQAPRDLIDRIEHRQLWFGAALVAIGLVVFAISWGASRGLPWKSYERVSVLVPDAASLVKGDDVRIGGARVGRLDAISAHPLPDGRIVAQLDLQLEPGQKPLPVDSTVSVPPVNVFGNKYVDLVRGRSRTTVASGRTLALRQARSVVELSDVLADADATFARRFRTILDEAGTAFAGRGRDVAEAVDAARNLLPRFERFAALLADPANRLEPLLGHLDDTVAVIDGLRPLLPALIDDATTVLSALEQSGPALERTLVDAPATEAAATSALRAARPVLADLRVLATRIQPAAERLPRTVAAAERLLGETRRTLAPATGLVADARGGGRILTTLAGLRPSLEAVMGDVERVNQPLRQTVDALGDAQVNCNTGGLLGRNLTSVVSAGDRAGSWLGGIFLIDLRQLLPAATQSDDLHVDPYPRQDAEACVAGNQRYAPGRRVGPASADRTFVPTSPPPGVLDRARRAGLLDRFEGSGR</sequence>
<proteinExistence type="predicted"/>
<dbReference type="GO" id="GO:0005576">
    <property type="term" value="C:extracellular region"/>
    <property type="evidence" value="ECO:0007669"/>
    <property type="project" value="TreeGrafter"/>
</dbReference>
<keyword evidence="2" id="KW-0812">Transmembrane</keyword>
<evidence type="ECO:0000256" key="1">
    <source>
        <dbReference type="SAM" id="MobiDB-lite"/>
    </source>
</evidence>
<feature type="domain" description="Mce/MlaD" evidence="3">
    <location>
        <begin position="48"/>
        <end position="127"/>
    </location>
</feature>
<name>H0E613_9ACTN</name>
<dbReference type="InterPro" id="IPR052336">
    <property type="entry name" value="MlaD_Phospholipid_Transporter"/>
</dbReference>
<feature type="transmembrane region" description="Helical" evidence="2">
    <location>
        <begin position="20"/>
        <end position="38"/>
    </location>
</feature>
<dbReference type="EMBL" id="AGUD01000198">
    <property type="protein sequence ID" value="EHN10871.1"/>
    <property type="molecule type" value="Genomic_DNA"/>
</dbReference>
<dbReference type="InterPro" id="IPR003399">
    <property type="entry name" value="Mce/MlaD"/>
</dbReference>
<dbReference type="AlphaFoldDB" id="H0E613"/>